<dbReference type="AlphaFoldDB" id="A0A803LH32"/>
<organism evidence="1 2">
    <name type="scientific">Chenopodium quinoa</name>
    <name type="common">Quinoa</name>
    <dbReference type="NCBI Taxonomy" id="63459"/>
    <lineage>
        <taxon>Eukaryota</taxon>
        <taxon>Viridiplantae</taxon>
        <taxon>Streptophyta</taxon>
        <taxon>Embryophyta</taxon>
        <taxon>Tracheophyta</taxon>
        <taxon>Spermatophyta</taxon>
        <taxon>Magnoliopsida</taxon>
        <taxon>eudicotyledons</taxon>
        <taxon>Gunneridae</taxon>
        <taxon>Pentapetalae</taxon>
        <taxon>Caryophyllales</taxon>
        <taxon>Chenopodiaceae</taxon>
        <taxon>Chenopodioideae</taxon>
        <taxon>Atripliceae</taxon>
        <taxon>Chenopodium</taxon>
    </lineage>
</organism>
<dbReference type="EnsemblPlants" id="AUR62013279-RA">
    <property type="protein sequence ID" value="AUR62013279-RA:cds"/>
    <property type="gene ID" value="AUR62013279"/>
</dbReference>
<accession>A0A803LH32</accession>
<evidence type="ECO:0000313" key="2">
    <source>
        <dbReference type="Proteomes" id="UP000596660"/>
    </source>
</evidence>
<sequence>KKKKWVLFFFQISEQRF</sequence>
<dbReference type="Gramene" id="AUR62013279-RA">
    <property type="protein sequence ID" value="AUR62013279-RA:cds"/>
    <property type="gene ID" value="AUR62013279"/>
</dbReference>
<reference evidence="1" key="1">
    <citation type="journal article" date="2017" name="Nature">
        <title>The genome of Chenopodium quinoa.</title>
        <authorList>
            <person name="Jarvis D.E."/>
            <person name="Ho Y.S."/>
            <person name="Lightfoot D.J."/>
            <person name="Schmoeckel S.M."/>
            <person name="Li B."/>
            <person name="Borm T.J.A."/>
            <person name="Ohyanagi H."/>
            <person name="Mineta K."/>
            <person name="Michell C.T."/>
            <person name="Saber N."/>
            <person name="Kharbatia N.M."/>
            <person name="Rupper R.R."/>
            <person name="Sharp A.R."/>
            <person name="Dally N."/>
            <person name="Boughton B.A."/>
            <person name="Woo Y.H."/>
            <person name="Gao G."/>
            <person name="Schijlen E.G.W.M."/>
            <person name="Guo X."/>
            <person name="Momin A.A."/>
            <person name="Negrao S."/>
            <person name="Al-Babili S."/>
            <person name="Gehring C."/>
            <person name="Roessner U."/>
            <person name="Jung C."/>
            <person name="Murphy K."/>
            <person name="Arold S.T."/>
            <person name="Gojobori T."/>
            <person name="van der Linden C.G."/>
            <person name="van Loo E.N."/>
            <person name="Jellen E.N."/>
            <person name="Maughan P.J."/>
            <person name="Tester M."/>
        </authorList>
    </citation>
    <scope>NUCLEOTIDE SEQUENCE [LARGE SCALE GENOMIC DNA]</scope>
    <source>
        <strain evidence="1">cv. PI 614886</strain>
    </source>
</reference>
<proteinExistence type="predicted"/>
<reference evidence="1" key="2">
    <citation type="submission" date="2021-03" db="UniProtKB">
        <authorList>
            <consortium name="EnsemblPlants"/>
        </authorList>
    </citation>
    <scope>IDENTIFICATION</scope>
</reference>
<gene>
    <name evidence="1" type="primary">LOC110725552</name>
</gene>
<protein>
    <submittedName>
        <fullName evidence="1">Uncharacterized protein</fullName>
    </submittedName>
</protein>
<keyword evidence="2" id="KW-1185">Reference proteome</keyword>
<dbReference type="Proteomes" id="UP000596660">
    <property type="component" value="Unplaced"/>
</dbReference>
<evidence type="ECO:0000313" key="1">
    <source>
        <dbReference type="EnsemblPlants" id="AUR62013279-RA:cds"/>
    </source>
</evidence>
<name>A0A803LH32_CHEQI</name>